<reference evidence="2" key="1">
    <citation type="journal article" date="2019" name="Int. J. Syst. Evol. Microbiol.">
        <title>The Global Catalogue of Microorganisms (GCM) 10K type strain sequencing project: providing services to taxonomists for standard genome sequencing and annotation.</title>
        <authorList>
            <consortium name="The Broad Institute Genomics Platform"/>
            <consortium name="The Broad Institute Genome Sequencing Center for Infectious Disease"/>
            <person name="Wu L."/>
            <person name="Ma J."/>
        </authorList>
    </citation>
    <scope>NUCLEOTIDE SEQUENCE [LARGE SCALE GENOMIC DNA]</scope>
    <source>
        <strain evidence="2">JCM 14902</strain>
    </source>
</reference>
<dbReference type="EMBL" id="BAAAOH010000001">
    <property type="protein sequence ID" value="GAA1985009.1"/>
    <property type="molecule type" value="Genomic_DNA"/>
</dbReference>
<dbReference type="InterPro" id="IPR036188">
    <property type="entry name" value="FAD/NAD-bd_sf"/>
</dbReference>
<protein>
    <submittedName>
        <fullName evidence="1">NAD(P)/FAD-dependent oxidoreductase</fullName>
    </submittedName>
</protein>
<dbReference type="SUPFAM" id="SSF51905">
    <property type="entry name" value="FAD/NAD(P)-binding domain"/>
    <property type="match status" value="1"/>
</dbReference>
<dbReference type="RefSeq" id="WP_344060939.1">
    <property type="nucleotide sequence ID" value="NZ_BAAAOH010000001.1"/>
</dbReference>
<gene>
    <name evidence="1" type="ORF">GCM10009777_18720</name>
</gene>
<name>A0ABP5DVS3_9MICO</name>
<accession>A0ABP5DVS3</accession>
<proteinExistence type="predicted"/>
<dbReference type="Gene3D" id="3.90.660.50">
    <property type="match status" value="1"/>
</dbReference>
<dbReference type="Gene3D" id="3.50.50.60">
    <property type="entry name" value="FAD/NAD(P)-binding domain"/>
    <property type="match status" value="2"/>
</dbReference>
<dbReference type="Proteomes" id="UP001500326">
    <property type="component" value="Unassembled WGS sequence"/>
</dbReference>
<dbReference type="PANTHER" id="PTHR10668:SF105">
    <property type="entry name" value="DEHYDROGENASE-RELATED"/>
    <property type="match status" value="1"/>
</dbReference>
<organism evidence="1 2">
    <name type="scientific">Microbacterium pumilum</name>
    <dbReference type="NCBI Taxonomy" id="344165"/>
    <lineage>
        <taxon>Bacteria</taxon>
        <taxon>Bacillati</taxon>
        <taxon>Actinomycetota</taxon>
        <taxon>Actinomycetes</taxon>
        <taxon>Micrococcales</taxon>
        <taxon>Microbacteriaceae</taxon>
        <taxon>Microbacterium</taxon>
    </lineage>
</organism>
<evidence type="ECO:0000313" key="1">
    <source>
        <dbReference type="EMBL" id="GAA1985009.1"/>
    </source>
</evidence>
<dbReference type="PANTHER" id="PTHR10668">
    <property type="entry name" value="PHYTOENE DEHYDROGENASE"/>
    <property type="match status" value="1"/>
</dbReference>
<keyword evidence="2" id="KW-1185">Reference proteome</keyword>
<comment type="caution">
    <text evidence="1">The sequence shown here is derived from an EMBL/GenBank/DDBJ whole genome shotgun (WGS) entry which is preliminary data.</text>
</comment>
<sequence length="482" mass="50932">MTAVDAVVVGAGPNGLAAAVVLARAGLSVEVFERAETIGGGARTAEITLPGFRHDICSAVHPMGAASPFFRDFQLAQRIPFCTPEISYAHPLEGGLAGIAYHDIDRTVAGLGSDGRWWRSLFSPLAARIDAVTEFTGSTLLRVPRHPATALRFGLRALEVGTPAWSLRFRGDVARAMIAGVNAHSIGRMPSLAAAGVGLVLGAHAHARGWPIPVGGSQSIVDAMAEDIRQHGGKIHTGVDVDDLDALPSARAHLLDVTPRALVKLVGKRLPRGYRRAMERFRYGDAVAKVDFALSDPVPWANDEMRSAPTFHLGGTRAELAAAEAEVAAGRHAPSPYVLASQPTIVDPTRAPDGRHVLWAYAHVPAGSTVDPTEMVTRQVERFAPGFRDTILASHAVSAAQLAEYNPNYIGGDISAGAITLPQLIRRPVLSNDPWRTPAKGVYLCSSSTPPGTGVHGMVGLHAARSALRNTFGLGMPELGIE</sequence>
<dbReference type="PRINTS" id="PR00419">
    <property type="entry name" value="ADXRDTASE"/>
</dbReference>
<dbReference type="Pfam" id="PF13450">
    <property type="entry name" value="NAD_binding_8"/>
    <property type="match status" value="1"/>
</dbReference>
<evidence type="ECO:0000313" key="2">
    <source>
        <dbReference type="Proteomes" id="UP001500326"/>
    </source>
</evidence>